<comment type="caution">
    <text evidence="1">The sequence shown here is derived from an EMBL/GenBank/DDBJ whole genome shotgun (WGS) entry which is preliminary data.</text>
</comment>
<proteinExistence type="predicted"/>
<dbReference type="Proteomes" id="UP001159363">
    <property type="component" value="Chromosome 8"/>
</dbReference>
<evidence type="ECO:0000313" key="2">
    <source>
        <dbReference type="Proteomes" id="UP001159363"/>
    </source>
</evidence>
<feature type="non-terminal residue" evidence="1">
    <location>
        <position position="177"/>
    </location>
</feature>
<organism evidence="1 2">
    <name type="scientific">Dryococelus australis</name>
    <dbReference type="NCBI Taxonomy" id="614101"/>
    <lineage>
        <taxon>Eukaryota</taxon>
        <taxon>Metazoa</taxon>
        <taxon>Ecdysozoa</taxon>
        <taxon>Arthropoda</taxon>
        <taxon>Hexapoda</taxon>
        <taxon>Insecta</taxon>
        <taxon>Pterygota</taxon>
        <taxon>Neoptera</taxon>
        <taxon>Polyneoptera</taxon>
        <taxon>Phasmatodea</taxon>
        <taxon>Verophasmatodea</taxon>
        <taxon>Anareolatae</taxon>
        <taxon>Phasmatidae</taxon>
        <taxon>Eurycanthinae</taxon>
        <taxon>Dryococelus</taxon>
    </lineage>
</organism>
<accession>A0ABQ9GV49</accession>
<dbReference type="EMBL" id="JARBHB010000009">
    <property type="protein sequence ID" value="KAJ8875920.1"/>
    <property type="molecule type" value="Genomic_DNA"/>
</dbReference>
<protein>
    <submittedName>
        <fullName evidence="1">Uncharacterized protein</fullName>
    </submittedName>
</protein>
<keyword evidence="2" id="KW-1185">Reference proteome</keyword>
<gene>
    <name evidence="1" type="ORF">PR048_023828</name>
</gene>
<evidence type="ECO:0000313" key="1">
    <source>
        <dbReference type="EMBL" id="KAJ8875920.1"/>
    </source>
</evidence>
<name>A0ABQ9GV49_9NEOP</name>
<sequence length="177" mass="20108">MSRDDDKCYVERDNVASLRWRHYKILIAIYKQRRKHQISSFTTRHPTASKKMPSCCESCFTGSPHFQLQIKQVRHTTRVVLLNTLYKYRKKHRYAARLVHSISSCLGRLTLSSPVIHSSAAGYLPSARQPASSSTGVVEAFRQASGGRAADVYLLRRSFQQRRLQAFGVGVPFQHGG</sequence>
<reference evidence="1 2" key="1">
    <citation type="submission" date="2023-02" db="EMBL/GenBank/DDBJ databases">
        <title>LHISI_Scaffold_Assembly.</title>
        <authorList>
            <person name="Stuart O.P."/>
            <person name="Cleave R."/>
            <person name="Magrath M.J.L."/>
            <person name="Mikheyev A.S."/>
        </authorList>
    </citation>
    <scope>NUCLEOTIDE SEQUENCE [LARGE SCALE GENOMIC DNA]</scope>
    <source>
        <strain evidence="1">Daus_M_001</strain>
        <tissue evidence="1">Leg muscle</tissue>
    </source>
</reference>